<keyword evidence="5" id="KW-1185">Reference proteome</keyword>
<accession>A0ABR5ANJ6</accession>
<evidence type="ECO:0000256" key="3">
    <source>
        <dbReference type="SAM" id="Phobius"/>
    </source>
</evidence>
<organism evidence="4 5">
    <name type="scientific">Gordoniibacillus kamchatkensis</name>
    <dbReference type="NCBI Taxonomy" id="1590651"/>
    <lineage>
        <taxon>Bacteria</taxon>
        <taxon>Bacillati</taxon>
        <taxon>Bacillota</taxon>
        <taxon>Bacilli</taxon>
        <taxon>Bacillales</taxon>
        <taxon>Paenibacillaceae</taxon>
        <taxon>Gordoniibacillus</taxon>
    </lineage>
</organism>
<dbReference type="RefSeq" id="WP_041044776.1">
    <property type="nucleotide sequence ID" value="NZ_JXAK01000001.1"/>
</dbReference>
<keyword evidence="3" id="KW-0812">Transmembrane</keyword>
<gene>
    <name evidence="4" type="ORF">SD70_00685</name>
</gene>
<keyword evidence="2" id="KW-0178">Competence</keyword>
<evidence type="ECO:0008006" key="6">
    <source>
        <dbReference type="Google" id="ProtNLM"/>
    </source>
</evidence>
<comment type="caution">
    <text evidence="4">The sequence shown here is derived from an EMBL/GenBank/DDBJ whole genome shotgun (WGS) entry which is preliminary data.</text>
</comment>
<reference evidence="4 5" key="1">
    <citation type="submission" date="2014-12" db="EMBL/GenBank/DDBJ databases">
        <title>Draft genome sequence of Paenibacillus kamchatkensis strain B-2647.</title>
        <authorList>
            <person name="Karlyshev A.V."/>
            <person name="Kudryashova E.B."/>
        </authorList>
    </citation>
    <scope>NUCLEOTIDE SEQUENCE [LARGE SCALE GENOMIC DNA]</scope>
    <source>
        <strain evidence="4 5">VKM B-2647</strain>
    </source>
</reference>
<dbReference type="NCBIfam" id="TIGR02532">
    <property type="entry name" value="IV_pilin_GFxxxE"/>
    <property type="match status" value="1"/>
</dbReference>
<keyword evidence="3" id="KW-0472">Membrane</keyword>
<dbReference type="InterPro" id="IPR012902">
    <property type="entry name" value="N_methyl_site"/>
</dbReference>
<dbReference type="PROSITE" id="PS00409">
    <property type="entry name" value="PROKAR_NTER_METHYL"/>
    <property type="match status" value="1"/>
</dbReference>
<comment type="subcellular location">
    <subcellularLocation>
        <location evidence="1">Cell surface</location>
    </subcellularLocation>
</comment>
<evidence type="ECO:0000256" key="1">
    <source>
        <dbReference type="ARBA" id="ARBA00004241"/>
    </source>
</evidence>
<dbReference type="Pfam" id="PF07963">
    <property type="entry name" value="N_methyl"/>
    <property type="match status" value="1"/>
</dbReference>
<name>A0ABR5ANJ6_9BACL</name>
<evidence type="ECO:0000256" key="2">
    <source>
        <dbReference type="ARBA" id="ARBA00023287"/>
    </source>
</evidence>
<evidence type="ECO:0000313" key="4">
    <source>
        <dbReference type="EMBL" id="KIL42458.1"/>
    </source>
</evidence>
<evidence type="ECO:0000313" key="5">
    <source>
        <dbReference type="Proteomes" id="UP000031967"/>
    </source>
</evidence>
<proteinExistence type="predicted"/>
<dbReference type="EMBL" id="JXAK01000001">
    <property type="protein sequence ID" value="KIL42458.1"/>
    <property type="molecule type" value="Genomic_DNA"/>
</dbReference>
<dbReference type="Proteomes" id="UP000031967">
    <property type="component" value="Unassembled WGS sequence"/>
</dbReference>
<keyword evidence="3" id="KW-1133">Transmembrane helix</keyword>
<protein>
    <recommendedName>
        <fullName evidence="6">Prepilin-type N-terminal cleavage/methylation domain-containing protein</fullName>
    </recommendedName>
</protein>
<feature type="transmembrane region" description="Helical" evidence="3">
    <location>
        <begin position="12"/>
        <end position="38"/>
    </location>
</feature>
<sequence length="146" mass="15669">MISTQWLKKERGLTLIEVLAAITILGIIVTAFVTISGYTQLSFNSSDKKAAALRLAEQKLKEIRSSIPQDPPIPNINTQNAQILGVSGPHVTFNITVNETDLSPSSYPIPIPDPNCVSVEGIVILNNAGVYVSRLITVTVSWGGTP</sequence>